<dbReference type="InterPro" id="IPR011006">
    <property type="entry name" value="CheY-like_superfamily"/>
</dbReference>
<feature type="modified residue" description="4-aspartylphosphate" evidence="1">
    <location>
        <position position="53"/>
    </location>
</feature>
<accession>A0A285UTZ4</accession>
<dbReference type="AlphaFoldDB" id="A0A285UTZ4"/>
<protein>
    <submittedName>
        <fullName evidence="3">Response regulator receiver domain-containing protein</fullName>
    </submittedName>
</protein>
<dbReference type="GO" id="GO:0000160">
    <property type="term" value="P:phosphorelay signal transduction system"/>
    <property type="evidence" value="ECO:0007669"/>
    <property type="project" value="InterPro"/>
</dbReference>
<dbReference type="EMBL" id="OBQD01000014">
    <property type="protein sequence ID" value="SOC45157.1"/>
    <property type="molecule type" value="Genomic_DNA"/>
</dbReference>
<name>A0A285UTZ4_9HYPH</name>
<organism evidence="3 4">
    <name type="scientific">Rhizobium subbaraonis</name>
    <dbReference type="NCBI Taxonomy" id="908946"/>
    <lineage>
        <taxon>Bacteria</taxon>
        <taxon>Pseudomonadati</taxon>
        <taxon>Pseudomonadota</taxon>
        <taxon>Alphaproteobacteria</taxon>
        <taxon>Hyphomicrobiales</taxon>
        <taxon>Rhizobiaceae</taxon>
        <taxon>Rhizobium/Agrobacterium group</taxon>
        <taxon>Rhizobium</taxon>
    </lineage>
</organism>
<dbReference type="Pfam" id="PF00072">
    <property type="entry name" value="Response_reg"/>
    <property type="match status" value="1"/>
</dbReference>
<keyword evidence="1" id="KW-0597">Phosphoprotein</keyword>
<feature type="domain" description="Response regulatory" evidence="2">
    <location>
        <begin position="4"/>
        <end position="79"/>
    </location>
</feature>
<evidence type="ECO:0000256" key="1">
    <source>
        <dbReference type="PROSITE-ProRule" id="PRU00169"/>
    </source>
</evidence>
<dbReference type="Proteomes" id="UP000219167">
    <property type="component" value="Unassembled WGS sequence"/>
</dbReference>
<dbReference type="SUPFAM" id="SSF52172">
    <property type="entry name" value="CheY-like"/>
    <property type="match status" value="1"/>
</dbReference>
<keyword evidence="4" id="KW-1185">Reference proteome</keyword>
<gene>
    <name evidence="3" type="ORF">SAMN05892877_11431</name>
</gene>
<reference evidence="3 4" key="1">
    <citation type="submission" date="2017-08" db="EMBL/GenBank/DDBJ databases">
        <authorList>
            <person name="de Groot N.N."/>
        </authorList>
    </citation>
    <scope>NUCLEOTIDE SEQUENCE [LARGE SCALE GENOMIC DNA]</scope>
    <source>
        <strain evidence="3 4">JC85</strain>
    </source>
</reference>
<evidence type="ECO:0000313" key="3">
    <source>
        <dbReference type="EMBL" id="SOC45157.1"/>
    </source>
</evidence>
<dbReference type="Gene3D" id="3.40.50.2300">
    <property type="match status" value="1"/>
</dbReference>
<dbReference type="PROSITE" id="PS50110">
    <property type="entry name" value="RESPONSE_REGULATORY"/>
    <property type="match status" value="1"/>
</dbReference>
<evidence type="ECO:0000313" key="4">
    <source>
        <dbReference type="Proteomes" id="UP000219167"/>
    </source>
</evidence>
<evidence type="ECO:0000259" key="2">
    <source>
        <dbReference type="PROSITE" id="PS50110"/>
    </source>
</evidence>
<dbReference type="InterPro" id="IPR001789">
    <property type="entry name" value="Sig_transdc_resp-reg_receiver"/>
</dbReference>
<sequence>MARSLFIVEDDTSFAKALKRSFERRGYDVDRCSTLQELELMLASSCPQFAVIDLKLAGESGLECVKAFMSGIARRRLSF</sequence>
<proteinExistence type="predicted"/>